<protein>
    <recommendedName>
        <fullName evidence="3">Cyclic nucleotide-binding domain-containing protein</fullName>
    </recommendedName>
</protein>
<dbReference type="GO" id="GO:0044877">
    <property type="term" value="F:protein-containing complex binding"/>
    <property type="evidence" value="ECO:0007669"/>
    <property type="project" value="TreeGrafter"/>
</dbReference>
<evidence type="ECO:0000313" key="1">
    <source>
        <dbReference type="EnsemblMetazoa" id="GAUT043192-PA"/>
    </source>
</evidence>
<evidence type="ECO:0000313" key="2">
    <source>
        <dbReference type="Proteomes" id="UP000078200"/>
    </source>
</evidence>
<reference evidence="1" key="1">
    <citation type="submission" date="2020-05" db="UniProtKB">
        <authorList>
            <consortium name="EnsemblMetazoa"/>
        </authorList>
    </citation>
    <scope>IDENTIFICATION</scope>
    <source>
        <strain evidence="1">TTRI</strain>
    </source>
</reference>
<dbReference type="InterPro" id="IPR050866">
    <property type="entry name" value="CNG_cation_channel"/>
</dbReference>
<dbReference type="AlphaFoldDB" id="A0A1A9VP59"/>
<evidence type="ECO:0008006" key="3">
    <source>
        <dbReference type="Google" id="ProtNLM"/>
    </source>
</evidence>
<name>A0A1A9VP59_GLOAU</name>
<dbReference type="VEuPathDB" id="VectorBase:GAUT043192"/>
<dbReference type="Proteomes" id="UP000078200">
    <property type="component" value="Unassembled WGS sequence"/>
</dbReference>
<keyword evidence="2" id="KW-1185">Reference proteome</keyword>
<dbReference type="GO" id="GO:0005221">
    <property type="term" value="F:intracellularly cyclic nucleotide-activated monoatomic cation channel activity"/>
    <property type="evidence" value="ECO:0007669"/>
    <property type="project" value="InterPro"/>
</dbReference>
<dbReference type="EnsemblMetazoa" id="GAUT043192-RA">
    <property type="protein sequence ID" value="GAUT043192-PA"/>
    <property type="gene ID" value="GAUT043192"/>
</dbReference>
<sequence length="239" mass="27024">MSNQFTLCGYKSSLTTLSLWLVSKISSKGLLIFADVRSVGYSELFSLSREDVLTAMKDYPDAQEILQTLGRKRLMEVRCVNKKYAKSQTDKEGGVGPRNRQKQLSYVTMQNDNYGESAASKNVDDKLKNDVKELINVLKNSRNSRLRNEVIEMQHIQNLFPKNCRSEINQMPCAFSDEKDEKLEEKIQKSDNTPSPIGAGLPLLQRLRLLKEKQTALIIVLNTLKGPVVEAQMVGHACR</sequence>
<accession>A0A1A9VP59</accession>
<proteinExistence type="predicted"/>
<dbReference type="STRING" id="7395.A0A1A9VP59"/>
<organism evidence="1 2">
    <name type="scientific">Glossina austeni</name>
    <name type="common">Savannah tsetse fly</name>
    <dbReference type="NCBI Taxonomy" id="7395"/>
    <lineage>
        <taxon>Eukaryota</taxon>
        <taxon>Metazoa</taxon>
        <taxon>Ecdysozoa</taxon>
        <taxon>Arthropoda</taxon>
        <taxon>Hexapoda</taxon>
        <taxon>Insecta</taxon>
        <taxon>Pterygota</taxon>
        <taxon>Neoptera</taxon>
        <taxon>Endopterygota</taxon>
        <taxon>Diptera</taxon>
        <taxon>Brachycera</taxon>
        <taxon>Muscomorpha</taxon>
        <taxon>Hippoboscoidea</taxon>
        <taxon>Glossinidae</taxon>
        <taxon>Glossina</taxon>
    </lineage>
</organism>
<dbReference type="PANTHER" id="PTHR45638:SF7">
    <property type="entry name" value="CYCLIC NUCLEOTIDE-GATED ION CHANNEL-LIKE, ISOFORM E"/>
    <property type="match status" value="1"/>
</dbReference>
<dbReference type="PANTHER" id="PTHR45638">
    <property type="entry name" value="CYCLIC NUCLEOTIDE-GATED CATION CHANNEL SUBUNIT A"/>
    <property type="match status" value="1"/>
</dbReference>